<proteinExistence type="predicted"/>
<sequence>MASATQDLESFVRDALAQGTPRETIASTLTGAGWSQAQVQRALNAWADVPFPVPVPRPRASLSAREAFFYLLMFAALYMAAWHVCDLLFTILNRTFPDAADATRTYEFTDASMRWSTASIIIALPVFLWMARIVARSVSRDPLARLSPVRRWLTYLTLFLAAVSLIGDMITLVNNLLAGDLNMRFLLKVLIVAVVAGSIFSYYLLDLRRGEDMSSHAADRLGKWLAVGGTLLAVFAIGTGIWLMGSPSSQREVRIDQRRIEDLQQLDEAARAFAKANNALPADLAQLQGQPGSRILLDPESGAPYEYVRVDANRFLVCADFATDTARHPNEGWPAQEWKHGAGRQCFTRTRKAD</sequence>
<accession>A0A7C9HX06</accession>
<dbReference type="EMBL" id="WOXT01000001">
    <property type="protein sequence ID" value="MUV12934.1"/>
    <property type="molecule type" value="Genomic_DNA"/>
</dbReference>
<feature type="domain" description="DUF5671" evidence="2">
    <location>
        <begin position="66"/>
        <end position="202"/>
    </location>
</feature>
<keyword evidence="1" id="KW-0812">Transmembrane</keyword>
<dbReference type="AlphaFoldDB" id="A0A7C9HX06"/>
<dbReference type="RefSeq" id="WP_156639787.1">
    <property type="nucleotide sequence ID" value="NZ_WOXT01000001.1"/>
</dbReference>
<keyword evidence="1" id="KW-0472">Membrane</keyword>
<evidence type="ECO:0000256" key="1">
    <source>
        <dbReference type="SAM" id="Phobius"/>
    </source>
</evidence>
<dbReference type="Pfam" id="PF18920">
    <property type="entry name" value="DUF5671"/>
    <property type="match status" value="1"/>
</dbReference>
<evidence type="ECO:0000259" key="2">
    <source>
        <dbReference type="Pfam" id="PF18920"/>
    </source>
</evidence>
<feature type="transmembrane region" description="Helical" evidence="1">
    <location>
        <begin position="152"/>
        <end position="173"/>
    </location>
</feature>
<reference evidence="3 4" key="1">
    <citation type="submission" date="2019-12" db="EMBL/GenBank/DDBJ databases">
        <authorList>
            <person name="Xu J."/>
        </authorList>
    </citation>
    <scope>NUCLEOTIDE SEQUENCE [LARGE SCALE GENOMIC DNA]</scope>
    <source>
        <strain evidence="3 4">HX-5-24</strain>
    </source>
</reference>
<evidence type="ECO:0000313" key="3">
    <source>
        <dbReference type="EMBL" id="MUV12934.1"/>
    </source>
</evidence>
<keyword evidence="4" id="KW-1185">Reference proteome</keyword>
<feature type="transmembrane region" description="Helical" evidence="1">
    <location>
        <begin position="185"/>
        <end position="205"/>
    </location>
</feature>
<dbReference type="InterPro" id="IPR043728">
    <property type="entry name" value="DUF5671"/>
</dbReference>
<comment type="caution">
    <text evidence="3">The sequence shown here is derived from an EMBL/GenBank/DDBJ whole genome shotgun (WGS) entry which is preliminary data.</text>
</comment>
<feature type="transmembrane region" description="Helical" evidence="1">
    <location>
        <begin position="112"/>
        <end position="131"/>
    </location>
</feature>
<organism evidence="3 4">
    <name type="scientific">Noviluteimonas gilva</name>
    <dbReference type="NCBI Taxonomy" id="2682097"/>
    <lineage>
        <taxon>Bacteria</taxon>
        <taxon>Pseudomonadati</taxon>
        <taxon>Pseudomonadota</taxon>
        <taxon>Gammaproteobacteria</taxon>
        <taxon>Lysobacterales</taxon>
        <taxon>Lysobacteraceae</taxon>
        <taxon>Noviluteimonas</taxon>
    </lineage>
</organism>
<feature type="transmembrane region" description="Helical" evidence="1">
    <location>
        <begin position="225"/>
        <end position="245"/>
    </location>
</feature>
<name>A0A7C9HX06_9GAMM</name>
<feature type="transmembrane region" description="Helical" evidence="1">
    <location>
        <begin position="67"/>
        <end position="92"/>
    </location>
</feature>
<keyword evidence="1" id="KW-1133">Transmembrane helix</keyword>
<dbReference type="Proteomes" id="UP000479692">
    <property type="component" value="Unassembled WGS sequence"/>
</dbReference>
<evidence type="ECO:0000313" key="4">
    <source>
        <dbReference type="Proteomes" id="UP000479692"/>
    </source>
</evidence>
<protein>
    <recommendedName>
        <fullName evidence="2">DUF5671 domain-containing protein</fullName>
    </recommendedName>
</protein>
<gene>
    <name evidence="3" type="ORF">GN331_01780</name>
</gene>